<keyword evidence="2" id="KW-1185">Reference proteome</keyword>
<name>A0A0V0ZP36_9BILA</name>
<comment type="caution">
    <text evidence="1">The sequence shown here is derived from an EMBL/GenBank/DDBJ whole genome shotgun (WGS) entry which is preliminary data.</text>
</comment>
<reference evidence="1 2" key="1">
    <citation type="submission" date="2015-01" db="EMBL/GenBank/DDBJ databases">
        <title>Evolution of Trichinella species and genotypes.</title>
        <authorList>
            <person name="Korhonen P.K."/>
            <person name="Edoardo P."/>
            <person name="Giuseppe L.R."/>
            <person name="Gasser R.B."/>
        </authorList>
    </citation>
    <scope>NUCLEOTIDE SEQUENCE [LARGE SCALE GENOMIC DNA]</scope>
    <source>
        <strain evidence="1">ISS2496</strain>
    </source>
</reference>
<organism evidence="1 2">
    <name type="scientific">Trichinella patagoniensis</name>
    <dbReference type="NCBI Taxonomy" id="990121"/>
    <lineage>
        <taxon>Eukaryota</taxon>
        <taxon>Metazoa</taxon>
        <taxon>Ecdysozoa</taxon>
        <taxon>Nematoda</taxon>
        <taxon>Enoplea</taxon>
        <taxon>Dorylaimia</taxon>
        <taxon>Trichinellida</taxon>
        <taxon>Trichinellidae</taxon>
        <taxon>Trichinella</taxon>
    </lineage>
</organism>
<gene>
    <name evidence="1" type="ORF">T12_12819</name>
</gene>
<sequence length="136" mass="16054">MGARKIGVPCISYLILIDDNAMDALEEFRILNRRREAILAMIDQLLRWVNDLSMALIEQYHRISLDHYIMITTEITLLQLCNILRLQLTHVNMDVEEICEDMAQLQQEEESTVVAVFAVFSIHHNRYIATRRRRRL</sequence>
<evidence type="ECO:0000313" key="1">
    <source>
        <dbReference type="EMBL" id="KRY14432.1"/>
    </source>
</evidence>
<evidence type="ECO:0000313" key="2">
    <source>
        <dbReference type="Proteomes" id="UP000054783"/>
    </source>
</evidence>
<proteinExistence type="predicted"/>
<accession>A0A0V0ZP36</accession>
<dbReference type="AlphaFoldDB" id="A0A0V0ZP36"/>
<protein>
    <submittedName>
        <fullName evidence="1">Uncharacterized protein</fullName>
    </submittedName>
</protein>
<dbReference type="Proteomes" id="UP000054783">
    <property type="component" value="Unassembled WGS sequence"/>
</dbReference>
<dbReference type="EMBL" id="JYDQ01000116">
    <property type="protein sequence ID" value="KRY14432.1"/>
    <property type="molecule type" value="Genomic_DNA"/>
</dbReference>